<accession>A0A0R1UQR1</accession>
<dbReference type="Proteomes" id="UP000050816">
    <property type="component" value="Unassembled WGS sequence"/>
</dbReference>
<gene>
    <name evidence="15" type="ORF">FC43_GL000078</name>
</gene>
<evidence type="ECO:0000313" key="16">
    <source>
        <dbReference type="Proteomes" id="UP000050816"/>
    </source>
</evidence>
<evidence type="ECO:0000256" key="12">
    <source>
        <dbReference type="SAM" id="Phobius"/>
    </source>
</evidence>
<dbReference type="InterPro" id="IPR050445">
    <property type="entry name" value="Bact_polysacc_biosynth/exp"/>
</dbReference>
<evidence type="ECO:0000259" key="14">
    <source>
        <dbReference type="Pfam" id="PF13807"/>
    </source>
</evidence>
<protein>
    <recommendedName>
        <fullName evidence="4">Capsular polysaccharide biosynthesis protein CpsC</fullName>
    </recommendedName>
</protein>
<evidence type="ECO:0000256" key="4">
    <source>
        <dbReference type="ARBA" id="ARBA00020739"/>
    </source>
</evidence>
<keyword evidence="6 12" id="KW-0812">Transmembrane</keyword>
<dbReference type="PANTHER" id="PTHR32309">
    <property type="entry name" value="TYROSINE-PROTEIN KINASE"/>
    <property type="match status" value="1"/>
</dbReference>
<keyword evidence="10" id="KW-0270">Exopolysaccharide synthesis</keyword>
<evidence type="ECO:0000256" key="9">
    <source>
        <dbReference type="ARBA" id="ARBA00023136"/>
    </source>
</evidence>
<comment type="subcellular location">
    <subcellularLocation>
        <location evidence="1">Cell membrane</location>
        <topology evidence="1">Multi-pass membrane protein</topology>
    </subcellularLocation>
</comment>
<organism evidence="15 16">
    <name type="scientific">Limosilactobacillus ingluviei DSM 15946</name>
    <dbReference type="NCBI Taxonomy" id="1423760"/>
    <lineage>
        <taxon>Bacteria</taxon>
        <taxon>Bacillati</taxon>
        <taxon>Bacillota</taxon>
        <taxon>Bacilli</taxon>
        <taxon>Lactobacillales</taxon>
        <taxon>Lactobacillaceae</taxon>
        <taxon>Limosilactobacillus</taxon>
    </lineage>
</organism>
<name>A0A0R1UQR1_9LACO</name>
<proteinExistence type="inferred from homology"/>
<dbReference type="Pfam" id="PF13807">
    <property type="entry name" value="GNVR"/>
    <property type="match status" value="1"/>
</dbReference>
<dbReference type="GO" id="GO:0000271">
    <property type="term" value="P:polysaccharide biosynthetic process"/>
    <property type="evidence" value="ECO:0007669"/>
    <property type="project" value="UniProtKB-KW"/>
</dbReference>
<keyword evidence="9 12" id="KW-0472">Membrane</keyword>
<evidence type="ECO:0000259" key="13">
    <source>
        <dbReference type="Pfam" id="PF02706"/>
    </source>
</evidence>
<dbReference type="GO" id="GO:0005886">
    <property type="term" value="C:plasma membrane"/>
    <property type="evidence" value="ECO:0007669"/>
    <property type="project" value="UniProtKB-SubCell"/>
</dbReference>
<sequence length="281" mass="30627">MEQENTIDLRRLLALCKKHFRLFIVWTIGLGAIAWGLAAFVIPAQYTATTQILVNQKNNDNNGQAYANQQADVNMINTYKDIITNQVILGAASKELSNPVKVVKEAQPAKYETLADGTKQLVRPAKPAVRSHGKAYDLSAGDLKSMVSIKTQSNSQVFALSAKANDPAEAKAVANTIASTFKKKIKSVMSVNNVTIVSKATTPTKPSFPRPKLFALAGAVLGLLLSFAWIVLRDLMDTTVRDDDFMTDELGLTNLGQVGKIRLDKNFQLHQANGNAGTRRV</sequence>
<evidence type="ECO:0000256" key="5">
    <source>
        <dbReference type="ARBA" id="ARBA00022475"/>
    </source>
</evidence>
<comment type="pathway">
    <text evidence="2">Capsule biogenesis; capsule polysaccharide biosynthesis.</text>
</comment>
<dbReference type="AlphaFoldDB" id="A0A0R1UQR1"/>
<evidence type="ECO:0000256" key="8">
    <source>
        <dbReference type="ARBA" id="ARBA00022989"/>
    </source>
</evidence>
<dbReference type="InterPro" id="IPR032807">
    <property type="entry name" value="GNVR"/>
</dbReference>
<evidence type="ECO:0000256" key="2">
    <source>
        <dbReference type="ARBA" id="ARBA00005132"/>
    </source>
</evidence>
<dbReference type="EMBL" id="AZFK01000008">
    <property type="protein sequence ID" value="KRL92171.1"/>
    <property type="molecule type" value="Genomic_DNA"/>
</dbReference>
<dbReference type="PATRIC" id="fig|1423760.3.peg.84"/>
<keyword evidence="8 12" id="KW-1133">Transmembrane helix</keyword>
<feature type="transmembrane region" description="Helical" evidence="12">
    <location>
        <begin position="20"/>
        <end position="42"/>
    </location>
</feature>
<evidence type="ECO:0000256" key="11">
    <source>
        <dbReference type="ARBA" id="ARBA00045736"/>
    </source>
</evidence>
<feature type="domain" description="Polysaccharide chain length determinant N-terminal" evidence="13">
    <location>
        <begin position="5"/>
        <end position="96"/>
    </location>
</feature>
<dbReference type="GO" id="GO:0004713">
    <property type="term" value="F:protein tyrosine kinase activity"/>
    <property type="evidence" value="ECO:0007669"/>
    <property type="project" value="TreeGrafter"/>
</dbReference>
<evidence type="ECO:0000256" key="10">
    <source>
        <dbReference type="ARBA" id="ARBA00023169"/>
    </source>
</evidence>
<evidence type="ECO:0000256" key="1">
    <source>
        <dbReference type="ARBA" id="ARBA00004651"/>
    </source>
</evidence>
<evidence type="ECO:0000256" key="6">
    <source>
        <dbReference type="ARBA" id="ARBA00022692"/>
    </source>
</evidence>
<dbReference type="PANTHER" id="PTHR32309:SF13">
    <property type="entry name" value="FERRIC ENTEROBACTIN TRANSPORT PROTEIN FEPE"/>
    <property type="match status" value="1"/>
</dbReference>
<evidence type="ECO:0000313" key="15">
    <source>
        <dbReference type="EMBL" id="KRL92171.1"/>
    </source>
</evidence>
<dbReference type="InterPro" id="IPR003856">
    <property type="entry name" value="LPS_length_determ_N"/>
</dbReference>
<evidence type="ECO:0000256" key="7">
    <source>
        <dbReference type="ARBA" id="ARBA00022903"/>
    </source>
</evidence>
<comment type="function">
    <text evidence="11">Required for CpsD phosphorylation. Involved in the regulation of capsular polysaccharide biosynthesis. May be part of a complex that directs the coordinated polymerization and export to the cell surface of the capsular polysaccharide.</text>
</comment>
<keyword evidence="7" id="KW-0972">Capsule biogenesis/degradation</keyword>
<keyword evidence="5" id="KW-1003">Cell membrane</keyword>
<feature type="domain" description="Tyrosine-protein kinase G-rich" evidence="14">
    <location>
        <begin position="182"/>
        <end position="234"/>
    </location>
</feature>
<feature type="transmembrane region" description="Helical" evidence="12">
    <location>
        <begin position="213"/>
        <end position="232"/>
    </location>
</feature>
<reference evidence="15 16" key="1">
    <citation type="journal article" date="2015" name="Genome Announc.">
        <title>Expanding the biotechnology potential of lactobacilli through comparative genomics of 213 strains and associated genera.</title>
        <authorList>
            <person name="Sun Z."/>
            <person name="Harris H.M."/>
            <person name="McCann A."/>
            <person name="Guo C."/>
            <person name="Argimon S."/>
            <person name="Zhang W."/>
            <person name="Yang X."/>
            <person name="Jeffery I.B."/>
            <person name="Cooney J.C."/>
            <person name="Kagawa T.F."/>
            <person name="Liu W."/>
            <person name="Song Y."/>
            <person name="Salvetti E."/>
            <person name="Wrobel A."/>
            <person name="Rasinkangas P."/>
            <person name="Parkhill J."/>
            <person name="Rea M.C."/>
            <person name="O'Sullivan O."/>
            <person name="Ritari J."/>
            <person name="Douillard F.P."/>
            <person name="Paul Ross R."/>
            <person name="Yang R."/>
            <person name="Briner A.E."/>
            <person name="Felis G.E."/>
            <person name="de Vos W.M."/>
            <person name="Barrangou R."/>
            <person name="Klaenhammer T.R."/>
            <person name="Caufield P.W."/>
            <person name="Cui Y."/>
            <person name="Zhang H."/>
            <person name="O'Toole P.W."/>
        </authorList>
    </citation>
    <scope>NUCLEOTIDE SEQUENCE [LARGE SCALE GENOMIC DNA]</scope>
    <source>
        <strain evidence="15 16">DSM 15946</strain>
    </source>
</reference>
<dbReference type="RefSeq" id="WP_056953612.1">
    <property type="nucleotide sequence ID" value="NZ_AZFK01000008.1"/>
</dbReference>
<comment type="caution">
    <text evidence="15">The sequence shown here is derived from an EMBL/GenBank/DDBJ whole genome shotgun (WGS) entry which is preliminary data.</text>
</comment>
<evidence type="ECO:0000256" key="3">
    <source>
        <dbReference type="ARBA" id="ARBA00006683"/>
    </source>
</evidence>
<dbReference type="Pfam" id="PF02706">
    <property type="entry name" value="Wzz"/>
    <property type="match status" value="1"/>
</dbReference>
<comment type="similarity">
    <text evidence="3">Belongs to the CpsC/CapA family.</text>
</comment>